<dbReference type="AlphaFoldDB" id="K4FY41"/>
<dbReference type="EMBL" id="JX208713">
    <property type="protein sequence ID" value="AFM87027.1"/>
    <property type="molecule type" value="mRNA"/>
</dbReference>
<proteinExistence type="evidence at transcript level"/>
<dbReference type="InterPro" id="IPR032016">
    <property type="entry name" value="MKRN2OS-like"/>
</dbReference>
<evidence type="ECO:0000259" key="1">
    <source>
        <dbReference type="Pfam" id="PF16044"/>
    </source>
</evidence>
<accession>K4FY41</accession>
<evidence type="ECO:0000313" key="3">
    <source>
        <dbReference type="EMBL" id="AFK10912.1"/>
    </source>
</evidence>
<feature type="domain" description="MKRN2 opposite strand protein-like C-terminal" evidence="1">
    <location>
        <begin position="40"/>
        <end position="194"/>
    </location>
</feature>
<dbReference type="KEGG" id="cmk:103185020"/>
<feature type="domain" description="MKRN2 opposite strand protein-like N-terminal" evidence="2">
    <location>
        <begin position="5"/>
        <end position="31"/>
    </location>
</feature>
<protein>
    <recommendedName>
        <fullName evidence="4">MKRN2 opposite strand protein</fullName>
    </recommendedName>
</protein>
<dbReference type="PANTHER" id="PTHR33963">
    <property type="entry name" value="MKRN2 OPPOSITE STRAND PROTEIN"/>
    <property type="match status" value="1"/>
</dbReference>
<reference evidence="3" key="1">
    <citation type="journal article" date="2012" name="PLoS ONE">
        <title>Sequencing and Analysis of Full-Length cDNAs, 5'-ESTs and 3'-ESTs from a Cartilaginous Fish, the Elephant Shark (Callorhinchus milii).</title>
        <authorList>
            <person name="Tan Y.Y."/>
            <person name="Kodzius R."/>
            <person name="Tay B.H."/>
            <person name="Tay A."/>
            <person name="Brenner S."/>
            <person name="Venkatesh B."/>
        </authorList>
    </citation>
    <scope>NUCLEOTIDE SEQUENCE</scope>
    <source>
        <tissue evidence="3">Intestine</tissue>
    </source>
</reference>
<name>K4FY41_CALMI</name>
<dbReference type="GeneID" id="103185020"/>
<dbReference type="InterPro" id="IPR053922">
    <property type="entry name" value="MKRN2OS-like_N"/>
</dbReference>
<dbReference type="InterPro" id="IPR053921">
    <property type="entry name" value="MKRN2OS-like_C"/>
</dbReference>
<evidence type="ECO:0008006" key="4">
    <source>
        <dbReference type="Google" id="ProtNLM"/>
    </source>
</evidence>
<dbReference type="RefSeq" id="NP_001279474.1">
    <property type="nucleotide sequence ID" value="NM_001292545.1"/>
</dbReference>
<dbReference type="Pfam" id="PF16044">
    <property type="entry name" value="DUF4796_C"/>
    <property type="match status" value="1"/>
</dbReference>
<dbReference type="Pfam" id="PF22795">
    <property type="entry name" value="DUF4796_N"/>
    <property type="match status" value="1"/>
</dbReference>
<dbReference type="OrthoDB" id="10065749at2759"/>
<dbReference type="EMBL" id="JX052684">
    <property type="protein sequence ID" value="AFK10912.1"/>
    <property type="molecule type" value="mRNA"/>
</dbReference>
<organism evidence="3">
    <name type="scientific">Callorhinchus milii</name>
    <name type="common">Ghost shark</name>
    <dbReference type="NCBI Taxonomy" id="7868"/>
    <lineage>
        <taxon>Eukaryota</taxon>
        <taxon>Metazoa</taxon>
        <taxon>Chordata</taxon>
        <taxon>Craniata</taxon>
        <taxon>Vertebrata</taxon>
        <taxon>Chondrichthyes</taxon>
        <taxon>Holocephali</taxon>
        <taxon>Chimaeriformes</taxon>
        <taxon>Callorhinchidae</taxon>
        <taxon>Callorhinchus</taxon>
    </lineage>
</organism>
<evidence type="ECO:0000259" key="2">
    <source>
        <dbReference type="Pfam" id="PF22795"/>
    </source>
</evidence>
<sequence length="214" mass="24753">MENRIIQFHHCGKEVYCFFVPEQCPICGQGLAARSLGDAPVCVPNPFVNGHHEKCSFLVKPTKGTFIREYDGRSDLHVGISNTSGVVYNFTEAGVGRDACGWEECVSVALVQPDMFGLMNQWDRYLEQISQADLWLPHRYEESEHNCYAFALTFINRVLAAQSRRQLSRTEFTERFVLPRTRRGSRYLTLYRELCRSYFYIVDTERDSGENREL</sequence>
<dbReference type="PANTHER" id="PTHR33963:SF2">
    <property type="entry name" value="MKRN2 OPPOSITE STRAND PROTEIN"/>
    <property type="match status" value="1"/>
</dbReference>
<dbReference type="CTD" id="100129480"/>